<dbReference type="CDD" id="cd06145">
    <property type="entry name" value="REX1_like"/>
    <property type="match status" value="1"/>
</dbReference>
<evidence type="ECO:0000259" key="6">
    <source>
        <dbReference type="SMART" id="SM00479"/>
    </source>
</evidence>
<proteinExistence type="inferred from homology"/>
<dbReference type="InterPro" id="IPR047021">
    <property type="entry name" value="REXO1/3/4-like"/>
</dbReference>
<evidence type="ECO:0000313" key="7">
    <source>
        <dbReference type="EMBL" id="KAF7715656.1"/>
    </source>
</evidence>
<evidence type="ECO:0000256" key="3">
    <source>
        <dbReference type="ARBA" id="ARBA00022801"/>
    </source>
</evidence>
<dbReference type="AlphaFoldDB" id="A0A8J8W4J5"/>
<evidence type="ECO:0000256" key="1">
    <source>
        <dbReference type="ARBA" id="ARBA00006357"/>
    </source>
</evidence>
<comment type="similarity">
    <text evidence="1">Belongs to the REXO1/REXO3 family.</text>
</comment>
<dbReference type="GO" id="GO:0003676">
    <property type="term" value="F:nucleic acid binding"/>
    <property type="evidence" value="ECO:0007669"/>
    <property type="project" value="InterPro"/>
</dbReference>
<dbReference type="Proteomes" id="UP000631181">
    <property type="component" value="Unassembled WGS sequence"/>
</dbReference>
<organism evidence="7 8">
    <name type="scientific">Penicillium ucsense</name>
    <dbReference type="NCBI Taxonomy" id="2839758"/>
    <lineage>
        <taxon>Eukaryota</taxon>
        <taxon>Fungi</taxon>
        <taxon>Dikarya</taxon>
        <taxon>Ascomycota</taxon>
        <taxon>Pezizomycotina</taxon>
        <taxon>Eurotiomycetes</taxon>
        <taxon>Eurotiomycetidae</taxon>
        <taxon>Eurotiales</taxon>
        <taxon>Aspergillaceae</taxon>
        <taxon>Penicillium</taxon>
    </lineage>
</organism>
<reference evidence="7" key="1">
    <citation type="journal article" date="2020" name="Front. Microbiol.">
        <title>Gene regulatory networks of Penicillium echinulatum 2HH and Penicillium oxalicum 114-2 inferred by a computational biology approach.</title>
        <authorList>
            <person name="Lenz A.R."/>
            <person name="Galan-Vasquez E."/>
            <person name="Balbinot E."/>
            <person name="De Abreu F.P."/>
            <person name="De Oliveira N.S."/>
            <person name="Da Rosa L.O."/>
            <person name="De Avila E Silva S."/>
            <person name="Camassola M."/>
            <person name="Dillon A.J.P."/>
            <person name="Perez-Rueda E."/>
        </authorList>
    </citation>
    <scope>NUCLEOTIDE SEQUENCE</scope>
    <source>
        <strain evidence="7">S1M29</strain>
    </source>
</reference>
<feature type="compositionally biased region" description="Low complexity" evidence="5">
    <location>
        <begin position="104"/>
        <end position="122"/>
    </location>
</feature>
<dbReference type="OrthoDB" id="3996471at2759"/>
<keyword evidence="3" id="KW-0378">Hydrolase</keyword>
<dbReference type="EMBL" id="WIWV01000054">
    <property type="protein sequence ID" value="KAF7715656.1"/>
    <property type="molecule type" value="Genomic_DNA"/>
</dbReference>
<evidence type="ECO:0000313" key="8">
    <source>
        <dbReference type="Proteomes" id="UP000631181"/>
    </source>
</evidence>
<dbReference type="GO" id="GO:0004527">
    <property type="term" value="F:exonuclease activity"/>
    <property type="evidence" value="ECO:0007669"/>
    <property type="project" value="UniProtKB-KW"/>
</dbReference>
<sequence>MFASTDSAQTTLEGPLSCELSHEIYQGLSRNHNFLTVHSYHHHVYEPRPLRPGANDSSVATAAVHPTSRAPTLEAHPRKKLKLSESINMIGSSTSLSPDRKVSVRTSTASTSSSASPSQQSPRRADEKSTLPGSLPKASPAHGASASPLLSATKSQKIITTHKKAASQPGPSRLPPRKAPKETLNPRMLPKAPSSHATRTAILKKLHSVIVTNNQKLSRSKDHPRASLVLTPDELITMALDDEEAVAKSDPELYSNIIKLRIVKLSKMSEEAWAEEVMKHLNSRYYHVPVSSKTTLDTTRAIETGLTREQEIAVLQNLITPLNGLEEYGYVTKAPTEAEIEAAKQGVADSKGWEKCDRCASRFQVFPGRRDDGILTTGGQCVYHPNRPITPPRKRTDSYTGSSESYFPCCGESIGASVGCTKAAHHVFKISEPKRLASILQFETTPAQPEKGPLGPVCFDCEMGFTTQGLELIRLTAVSWPEGRELLDILVRPMGEILDLNSRFSGVFPEHFANAIPYDSRPVSPAAAGTAENEGHHPGPMLVVDSPAAARSLLFGFLQPETPLIGHAIDNDLNVCRIIHPTIIDTVILYPAPRGGLPSRMSLKTLTRKYLSREIQTGGDKGHDSKEDAIATGDLVRRLIADSWRSHKQYGWQFEGDRLVAPPDKDDFTRSRHGQCMVKEGC</sequence>
<evidence type="ECO:0000256" key="4">
    <source>
        <dbReference type="ARBA" id="ARBA00022839"/>
    </source>
</evidence>
<feature type="compositionally biased region" description="Polar residues" evidence="5">
    <location>
        <begin position="148"/>
        <end position="159"/>
    </location>
</feature>
<dbReference type="Gene3D" id="3.30.420.10">
    <property type="entry name" value="Ribonuclease H-like superfamily/Ribonuclease H"/>
    <property type="match status" value="1"/>
</dbReference>
<feature type="region of interest" description="Disordered" evidence="5">
    <location>
        <begin position="46"/>
        <end position="196"/>
    </location>
</feature>
<keyword evidence="2" id="KW-0540">Nuclease</keyword>
<protein>
    <recommendedName>
        <fullName evidence="6">Exonuclease domain-containing protein</fullName>
    </recommendedName>
</protein>
<gene>
    <name evidence="7" type="ORF">PECM_006628</name>
</gene>
<comment type="caution">
    <text evidence="7">The sequence shown here is derived from an EMBL/GenBank/DDBJ whole genome shotgun (WGS) entry which is preliminary data.</text>
</comment>
<keyword evidence="8" id="KW-1185">Reference proteome</keyword>
<name>A0A8J8W4J5_9EURO</name>
<dbReference type="InterPro" id="IPR036397">
    <property type="entry name" value="RNaseH_sf"/>
</dbReference>
<dbReference type="SUPFAM" id="SSF53098">
    <property type="entry name" value="Ribonuclease H-like"/>
    <property type="match status" value="1"/>
</dbReference>
<accession>A0A8J8W4J5</accession>
<dbReference type="InterPro" id="IPR012337">
    <property type="entry name" value="RNaseH-like_sf"/>
</dbReference>
<evidence type="ECO:0000256" key="5">
    <source>
        <dbReference type="SAM" id="MobiDB-lite"/>
    </source>
</evidence>
<dbReference type="GO" id="GO:0005634">
    <property type="term" value="C:nucleus"/>
    <property type="evidence" value="ECO:0007669"/>
    <property type="project" value="TreeGrafter"/>
</dbReference>
<evidence type="ECO:0000256" key="2">
    <source>
        <dbReference type="ARBA" id="ARBA00022722"/>
    </source>
</evidence>
<dbReference type="InterPro" id="IPR013520">
    <property type="entry name" value="Ribonucl_H"/>
</dbReference>
<dbReference type="PANTHER" id="PTHR12801:SF112">
    <property type="entry name" value="RNA EXONUCLEASE 3"/>
    <property type="match status" value="1"/>
</dbReference>
<feature type="domain" description="Exonuclease" evidence="6">
    <location>
        <begin position="455"/>
        <end position="645"/>
    </location>
</feature>
<dbReference type="SMART" id="SM00479">
    <property type="entry name" value="EXOIII"/>
    <property type="match status" value="1"/>
</dbReference>
<dbReference type="InterPro" id="IPR034922">
    <property type="entry name" value="REX1-like_exo"/>
</dbReference>
<keyword evidence="4" id="KW-0269">Exonuclease</keyword>
<feature type="compositionally biased region" description="Polar residues" evidence="5">
    <location>
        <begin position="85"/>
        <end position="97"/>
    </location>
</feature>
<dbReference type="PANTHER" id="PTHR12801">
    <property type="entry name" value="RNA EXONUCLEASE REXO1 / RECO3 FAMILY MEMBER-RELATED"/>
    <property type="match status" value="1"/>
</dbReference>